<keyword evidence="1" id="KW-0812">Transmembrane</keyword>
<feature type="domain" description="Signal transduction histidine kinase internal region" evidence="2">
    <location>
        <begin position="207"/>
        <end position="285"/>
    </location>
</feature>
<dbReference type="GO" id="GO:0016020">
    <property type="term" value="C:membrane"/>
    <property type="evidence" value="ECO:0007669"/>
    <property type="project" value="InterPro"/>
</dbReference>
<proteinExistence type="predicted"/>
<dbReference type="AlphaFoldDB" id="A0A9X1X6T4"/>
<dbReference type="InterPro" id="IPR010559">
    <property type="entry name" value="Sig_transdc_His_kin_internal"/>
</dbReference>
<keyword evidence="1" id="KW-1133">Transmembrane helix</keyword>
<protein>
    <submittedName>
        <fullName evidence="3">Sensor histidine kinase</fullName>
    </submittedName>
</protein>
<dbReference type="PANTHER" id="PTHR34220:SF7">
    <property type="entry name" value="SENSOR HISTIDINE KINASE YPDA"/>
    <property type="match status" value="1"/>
</dbReference>
<dbReference type="Proteomes" id="UP001139450">
    <property type="component" value="Unassembled WGS sequence"/>
</dbReference>
<comment type="caution">
    <text evidence="3">The sequence shown here is derived from an EMBL/GenBank/DDBJ whole genome shotgun (WGS) entry which is preliminary data.</text>
</comment>
<dbReference type="InterPro" id="IPR050640">
    <property type="entry name" value="Bact_2-comp_sensor_kinase"/>
</dbReference>
<dbReference type="EMBL" id="JALJEJ010000015">
    <property type="protein sequence ID" value="MCJ8211991.1"/>
    <property type="molecule type" value="Genomic_DNA"/>
</dbReference>
<reference evidence="3" key="1">
    <citation type="submission" date="2022-04" db="EMBL/GenBank/DDBJ databases">
        <title>Mucilaginibacter sp. RS28 isolated from freshwater.</title>
        <authorList>
            <person name="Ko S.-R."/>
        </authorList>
    </citation>
    <scope>NUCLEOTIDE SEQUENCE</scope>
    <source>
        <strain evidence="3">RS28</strain>
    </source>
</reference>
<feature type="transmembrane region" description="Helical" evidence="1">
    <location>
        <begin position="76"/>
        <end position="93"/>
    </location>
</feature>
<dbReference type="PANTHER" id="PTHR34220">
    <property type="entry name" value="SENSOR HISTIDINE KINASE YPDA"/>
    <property type="match status" value="1"/>
</dbReference>
<keyword evidence="3" id="KW-0808">Transferase</keyword>
<keyword evidence="3" id="KW-0418">Kinase</keyword>
<organism evidence="3 4">
    <name type="scientific">Mucilaginibacter straminoryzae</name>
    <dbReference type="NCBI Taxonomy" id="2932774"/>
    <lineage>
        <taxon>Bacteria</taxon>
        <taxon>Pseudomonadati</taxon>
        <taxon>Bacteroidota</taxon>
        <taxon>Sphingobacteriia</taxon>
        <taxon>Sphingobacteriales</taxon>
        <taxon>Sphingobacteriaceae</taxon>
        <taxon>Mucilaginibacter</taxon>
    </lineage>
</organism>
<dbReference type="RefSeq" id="WP_245133136.1">
    <property type="nucleotide sequence ID" value="NZ_JALJEJ010000015.1"/>
</dbReference>
<evidence type="ECO:0000259" key="2">
    <source>
        <dbReference type="Pfam" id="PF06580"/>
    </source>
</evidence>
<sequence>MQKIRLFTVAIHLAGWLLFLSFPLVFIQAGEGGLSLFDLLLTRSYWEFSICYFLLFYVNSWVLIPRFFLKKKYVDYGLIVIIFFAGIYFLQPFDRLLRANPMHRPVPGWQIGRGGDIGRPGMQQGWNAPPPPPDDMPFSKDMHQPETARLHQEFGQPPQGEHRRRIDTTSLFIFVMIIALSTAVEVTREWNLTEQRASMAEAGKANAELSFLKAQINPHFLFNTLNNIYTLAVTGNQHTADSIMKLSKIMRYVTDEITEDFVPLENEIECVNNYIDLQRLRIGKRTEIDYSVTGDPLNKVVAPLIFMTFIENVFKYGISKQEQSKLVIRITILEDSINLFCQNPVHPNAANDSRRGIGIQNTKQRLQHLYADKHHLNIVNENQLYTVELNLYS</sequence>
<dbReference type="Pfam" id="PF06580">
    <property type="entry name" value="His_kinase"/>
    <property type="match status" value="1"/>
</dbReference>
<gene>
    <name evidence="3" type="ORF">MUY27_19895</name>
</gene>
<dbReference type="GO" id="GO:0000155">
    <property type="term" value="F:phosphorelay sensor kinase activity"/>
    <property type="evidence" value="ECO:0007669"/>
    <property type="project" value="InterPro"/>
</dbReference>
<accession>A0A9X1X6T4</accession>
<keyword evidence="4" id="KW-1185">Reference proteome</keyword>
<evidence type="ECO:0000313" key="3">
    <source>
        <dbReference type="EMBL" id="MCJ8211991.1"/>
    </source>
</evidence>
<feature type="transmembrane region" description="Helical" evidence="1">
    <location>
        <begin position="45"/>
        <end position="64"/>
    </location>
</feature>
<name>A0A9X1X6T4_9SPHI</name>
<evidence type="ECO:0000256" key="1">
    <source>
        <dbReference type="SAM" id="Phobius"/>
    </source>
</evidence>
<keyword evidence="1" id="KW-0472">Membrane</keyword>
<evidence type="ECO:0000313" key="4">
    <source>
        <dbReference type="Proteomes" id="UP001139450"/>
    </source>
</evidence>